<evidence type="ECO:0000256" key="2">
    <source>
        <dbReference type="SAM" id="MobiDB-lite"/>
    </source>
</evidence>
<evidence type="ECO:0000313" key="4">
    <source>
        <dbReference type="EMBL" id="ORY69440.1"/>
    </source>
</evidence>
<dbReference type="Gene3D" id="1.20.1270.60">
    <property type="entry name" value="Arfaptin homology (AH) domain/BAR domain"/>
    <property type="match status" value="1"/>
</dbReference>
<dbReference type="AlphaFoldDB" id="A0A1Y2ECZ9"/>
<dbReference type="Pfam" id="PF00611">
    <property type="entry name" value="FCH"/>
    <property type="match status" value="1"/>
</dbReference>
<dbReference type="Gene3D" id="1.10.555.10">
    <property type="entry name" value="Rho GTPase activation protein"/>
    <property type="match status" value="1"/>
</dbReference>
<dbReference type="InterPro" id="IPR000198">
    <property type="entry name" value="RhoGAP_dom"/>
</dbReference>
<dbReference type="InterPro" id="IPR050729">
    <property type="entry name" value="Rho-GAP"/>
</dbReference>
<name>A0A1Y2ECZ9_9BASI</name>
<dbReference type="InterPro" id="IPR001060">
    <property type="entry name" value="FCH_dom"/>
</dbReference>
<dbReference type="Proteomes" id="UP000193467">
    <property type="component" value="Unassembled WGS sequence"/>
</dbReference>
<dbReference type="InParanoid" id="A0A1Y2ECZ9"/>
<proteinExistence type="predicted"/>
<protein>
    <recommendedName>
        <fullName evidence="3">Rho-GAP domain-containing protein</fullName>
    </recommendedName>
</protein>
<dbReference type="InterPro" id="IPR008936">
    <property type="entry name" value="Rho_GTPase_activation_prot"/>
</dbReference>
<evidence type="ECO:0000259" key="3">
    <source>
        <dbReference type="PROSITE" id="PS50238"/>
    </source>
</evidence>
<gene>
    <name evidence="4" type="ORF">BCR35DRAFT_269703</name>
</gene>
<organism evidence="4 5">
    <name type="scientific">Leucosporidium creatinivorum</name>
    <dbReference type="NCBI Taxonomy" id="106004"/>
    <lineage>
        <taxon>Eukaryota</taxon>
        <taxon>Fungi</taxon>
        <taxon>Dikarya</taxon>
        <taxon>Basidiomycota</taxon>
        <taxon>Pucciniomycotina</taxon>
        <taxon>Microbotryomycetes</taxon>
        <taxon>Leucosporidiales</taxon>
        <taxon>Leucosporidium</taxon>
    </lineage>
</organism>
<feature type="region of interest" description="Disordered" evidence="2">
    <location>
        <begin position="183"/>
        <end position="216"/>
    </location>
</feature>
<dbReference type="PANTHER" id="PTHR23176">
    <property type="entry name" value="RHO/RAC/CDC GTPASE-ACTIVATING PROTEIN"/>
    <property type="match status" value="1"/>
</dbReference>
<dbReference type="GO" id="GO:0005096">
    <property type="term" value="F:GTPase activator activity"/>
    <property type="evidence" value="ECO:0007669"/>
    <property type="project" value="UniProtKB-KW"/>
</dbReference>
<comment type="caution">
    <text evidence="4">The sequence shown here is derived from an EMBL/GenBank/DDBJ whole genome shotgun (WGS) entry which is preliminary data.</text>
</comment>
<dbReference type="GO" id="GO:0005737">
    <property type="term" value="C:cytoplasm"/>
    <property type="evidence" value="ECO:0007669"/>
    <property type="project" value="TreeGrafter"/>
</dbReference>
<reference evidence="4 5" key="1">
    <citation type="submission" date="2016-07" db="EMBL/GenBank/DDBJ databases">
        <title>Pervasive Adenine N6-methylation of Active Genes in Fungi.</title>
        <authorList>
            <consortium name="DOE Joint Genome Institute"/>
            <person name="Mondo S.J."/>
            <person name="Dannebaum R.O."/>
            <person name="Kuo R.C."/>
            <person name="Labutti K."/>
            <person name="Haridas S."/>
            <person name="Kuo A."/>
            <person name="Salamov A."/>
            <person name="Ahrendt S.R."/>
            <person name="Lipzen A."/>
            <person name="Sullivan W."/>
            <person name="Andreopoulos W.B."/>
            <person name="Clum A."/>
            <person name="Lindquist E."/>
            <person name="Daum C."/>
            <person name="Ramamoorthy G.K."/>
            <person name="Gryganskyi A."/>
            <person name="Culley D."/>
            <person name="Magnuson J.K."/>
            <person name="James T.Y."/>
            <person name="O'Malley M.A."/>
            <person name="Stajich J.E."/>
            <person name="Spatafora J.W."/>
            <person name="Visel A."/>
            <person name="Grigoriev I.V."/>
        </authorList>
    </citation>
    <scope>NUCLEOTIDE SEQUENCE [LARGE SCALE GENOMIC DNA]</scope>
    <source>
        <strain evidence="4 5">62-1032</strain>
    </source>
</reference>
<dbReference type="PANTHER" id="PTHR23176:SF134">
    <property type="entry name" value="RHO-TYPE GTPASE-ACTIVATING PROTEIN"/>
    <property type="match status" value="1"/>
</dbReference>
<keyword evidence="1" id="KW-0343">GTPase activation</keyword>
<evidence type="ECO:0000256" key="1">
    <source>
        <dbReference type="ARBA" id="ARBA00022468"/>
    </source>
</evidence>
<dbReference type="FunFam" id="1.10.555.10:FF:000077">
    <property type="entry name" value="GTPase activating protein"/>
    <property type="match status" value="1"/>
</dbReference>
<accession>A0A1Y2ECZ9</accession>
<dbReference type="PROSITE" id="PS50238">
    <property type="entry name" value="RHOGAP"/>
    <property type="match status" value="1"/>
</dbReference>
<dbReference type="EMBL" id="MCGR01000056">
    <property type="protein sequence ID" value="ORY69440.1"/>
    <property type="molecule type" value="Genomic_DNA"/>
</dbReference>
<dbReference type="SUPFAM" id="SSF48350">
    <property type="entry name" value="GTPase activation domain, GAP"/>
    <property type="match status" value="1"/>
</dbReference>
<dbReference type="InterPro" id="IPR027267">
    <property type="entry name" value="AH/BAR_dom_sf"/>
</dbReference>
<dbReference type="OrthoDB" id="79452at2759"/>
<dbReference type="Pfam" id="PF00620">
    <property type="entry name" value="RhoGAP"/>
    <property type="match status" value="1"/>
</dbReference>
<dbReference type="SMART" id="SM00324">
    <property type="entry name" value="RhoGAP"/>
    <property type="match status" value="1"/>
</dbReference>
<feature type="region of interest" description="Disordered" evidence="2">
    <location>
        <begin position="328"/>
        <end position="370"/>
    </location>
</feature>
<feature type="compositionally biased region" description="Polar residues" evidence="2">
    <location>
        <begin position="347"/>
        <end position="370"/>
    </location>
</feature>
<sequence length="678" mass="74961">MEEVEHHGQSASQQDVQGFDEGVLKALCDLDCGMPLLLDRMKQSMASSAEAATFFKKRALIEEEYARAMIKLARSSGQNYGVSEGKAGSYVTSYLSLLRTHELLGDNRLKFAAQLSEMSDELTTLGKEVEKHRRSSKELGTRLEKGLAEQEGLVDKARSRFDTAAEELERLLILKQGESVKDVSVPHSSNTSAGANKRSFGKAMSKLKGPKNAQQIAKQEEEVRSRMGQCSDAYRSQVLGAQAVRQEYFGLQLPRMLRTLKEASDEVDLGTQYHLSRYAYIFESTIVTDGLTLAPVGGPGIKALVDAIDVREDFKTYMQQYAVQWQMSGQKGPRREGPQEDGFLPSSRPTLSPRASTMSMAQPFSPATSQPTFGVDLGDQMARDGVDVPRVLEKCCEAIELHGLESMGIYRLSGTTSRVQRLKGALDRDIEGTDLLSEENLSDINDIAAVMKLWFREMPEPLLTWELYSGFIEAAKIENDRLRHIRLHERVNDLPDPNYATLKFLMGHLDKVQALESINQMSCSNLAIVFGPNLLGAPPSANGNGSALADMSWQCKVIETILQHYAEIFLDVSLLFLSHTSPPGGVSRRARADRLRRCFSTLKTGQRGVRHSTRLYTIEPLLLSSWISPRRSAVVQTTLSTSNLPSPPSQPPLVPLLSRNEICSELSNASSPLGSSEL</sequence>
<evidence type="ECO:0000313" key="5">
    <source>
        <dbReference type="Proteomes" id="UP000193467"/>
    </source>
</evidence>
<keyword evidence="5" id="KW-1185">Reference proteome</keyword>
<dbReference type="SMART" id="SM00055">
    <property type="entry name" value="FCH"/>
    <property type="match status" value="1"/>
</dbReference>
<dbReference type="GO" id="GO:0007165">
    <property type="term" value="P:signal transduction"/>
    <property type="evidence" value="ECO:0007669"/>
    <property type="project" value="InterPro"/>
</dbReference>
<dbReference type="SUPFAM" id="SSF103657">
    <property type="entry name" value="BAR/IMD domain-like"/>
    <property type="match status" value="1"/>
</dbReference>
<dbReference type="STRING" id="106004.A0A1Y2ECZ9"/>
<dbReference type="FunCoup" id="A0A1Y2ECZ9">
    <property type="interactions" value="234"/>
</dbReference>
<feature type="domain" description="Rho-GAP" evidence="3">
    <location>
        <begin position="375"/>
        <end position="569"/>
    </location>
</feature>